<name>A0ABV6CCJ0_9GAMM</name>
<proteinExistence type="predicted"/>
<keyword evidence="2" id="KW-1185">Reference proteome</keyword>
<dbReference type="RefSeq" id="WP_385877830.1">
    <property type="nucleotide sequence ID" value="NZ_JBHLXE010000108.1"/>
</dbReference>
<dbReference type="EMBL" id="JBHLXE010000108">
    <property type="protein sequence ID" value="MFC0180704.1"/>
    <property type="molecule type" value="Genomic_DNA"/>
</dbReference>
<comment type="caution">
    <text evidence="1">The sequence shown here is derived from an EMBL/GenBank/DDBJ whole genome shotgun (WGS) entry which is preliminary data.</text>
</comment>
<evidence type="ECO:0000313" key="1">
    <source>
        <dbReference type="EMBL" id="MFC0180704.1"/>
    </source>
</evidence>
<dbReference type="Pfam" id="PF13565">
    <property type="entry name" value="HTH_32"/>
    <property type="match status" value="1"/>
</dbReference>
<organism evidence="1 2">
    <name type="scientific">Thorsellia kenyensis</name>
    <dbReference type="NCBI Taxonomy" id="1549888"/>
    <lineage>
        <taxon>Bacteria</taxon>
        <taxon>Pseudomonadati</taxon>
        <taxon>Pseudomonadota</taxon>
        <taxon>Gammaproteobacteria</taxon>
        <taxon>Enterobacterales</taxon>
        <taxon>Thorselliaceae</taxon>
        <taxon>Thorsellia</taxon>
    </lineage>
</organism>
<evidence type="ECO:0000313" key="2">
    <source>
        <dbReference type="Proteomes" id="UP001589758"/>
    </source>
</evidence>
<sequence length="179" mass="20614">MTQNAYSLKEKDSDFVVEKYLRKEITEVTAAKSLRVIYRHLKRLFIKYKENGIDGIVSQRRGKPSTRQTPTDIETKIVECIQSKYSDFGPTLVHEYLTEKDKVTLSCKTIRQIIIHTNTLKDKTKNNKCAHSSCSPRPSHGERVQIDGFPHDWFEGRADKYTLIVFIDDATSSTLPAQF</sequence>
<reference evidence="1 2" key="1">
    <citation type="submission" date="2024-09" db="EMBL/GenBank/DDBJ databases">
        <authorList>
            <person name="Sun Q."/>
            <person name="Mori K."/>
        </authorList>
    </citation>
    <scope>NUCLEOTIDE SEQUENCE [LARGE SCALE GENOMIC DNA]</scope>
    <source>
        <strain evidence="1 2">CCM 8545</strain>
    </source>
</reference>
<protein>
    <submittedName>
        <fullName evidence="1">Helix-turn-helix domain-containing protein</fullName>
    </submittedName>
</protein>
<accession>A0ABV6CCJ0</accession>
<dbReference type="SUPFAM" id="SSF46689">
    <property type="entry name" value="Homeodomain-like"/>
    <property type="match status" value="1"/>
</dbReference>
<gene>
    <name evidence="1" type="ORF">ACFFIT_11545</name>
</gene>
<dbReference type="Proteomes" id="UP001589758">
    <property type="component" value="Unassembled WGS sequence"/>
</dbReference>
<dbReference type="InterPro" id="IPR009057">
    <property type="entry name" value="Homeodomain-like_sf"/>
</dbReference>